<dbReference type="AlphaFoldDB" id="A0AA88UXM8"/>
<dbReference type="EMBL" id="JAVXUP010004029">
    <property type="protein sequence ID" value="KAK2997712.1"/>
    <property type="molecule type" value="Genomic_DNA"/>
</dbReference>
<gene>
    <name evidence="1" type="ORF">RJ639_024713</name>
</gene>
<organism evidence="1 2">
    <name type="scientific">Escallonia herrerae</name>
    <dbReference type="NCBI Taxonomy" id="1293975"/>
    <lineage>
        <taxon>Eukaryota</taxon>
        <taxon>Viridiplantae</taxon>
        <taxon>Streptophyta</taxon>
        <taxon>Embryophyta</taxon>
        <taxon>Tracheophyta</taxon>
        <taxon>Spermatophyta</taxon>
        <taxon>Magnoliopsida</taxon>
        <taxon>eudicotyledons</taxon>
        <taxon>Gunneridae</taxon>
        <taxon>Pentapetalae</taxon>
        <taxon>asterids</taxon>
        <taxon>campanulids</taxon>
        <taxon>Escalloniales</taxon>
        <taxon>Escalloniaceae</taxon>
        <taxon>Escallonia</taxon>
    </lineage>
</organism>
<protein>
    <submittedName>
        <fullName evidence="1">Uncharacterized protein</fullName>
    </submittedName>
</protein>
<sequence length="70" mass="7521">MRSRKSAHKLSPQEGTSGSCKGVRLVLQYGSGKCPGPKTGKGKKKALPVIEDRPTSKIFLCGDIVFSFLI</sequence>
<comment type="caution">
    <text evidence="1">The sequence shown here is derived from an EMBL/GenBank/DDBJ whole genome shotgun (WGS) entry which is preliminary data.</text>
</comment>
<proteinExistence type="predicted"/>
<evidence type="ECO:0000313" key="1">
    <source>
        <dbReference type="EMBL" id="KAK2997712.1"/>
    </source>
</evidence>
<name>A0AA88UXM8_9ASTE</name>
<reference evidence="1" key="1">
    <citation type="submission" date="2022-12" db="EMBL/GenBank/DDBJ databases">
        <title>Draft genome assemblies for two species of Escallonia (Escalloniales).</title>
        <authorList>
            <person name="Chanderbali A."/>
            <person name="Dervinis C."/>
            <person name="Anghel I."/>
            <person name="Soltis D."/>
            <person name="Soltis P."/>
            <person name="Zapata F."/>
        </authorList>
    </citation>
    <scope>NUCLEOTIDE SEQUENCE</scope>
    <source>
        <strain evidence="1">UCBG64.0493</strain>
        <tissue evidence="1">Leaf</tissue>
    </source>
</reference>
<evidence type="ECO:0000313" key="2">
    <source>
        <dbReference type="Proteomes" id="UP001188597"/>
    </source>
</evidence>
<dbReference type="Proteomes" id="UP001188597">
    <property type="component" value="Unassembled WGS sequence"/>
</dbReference>
<accession>A0AA88UXM8</accession>
<keyword evidence="2" id="KW-1185">Reference proteome</keyword>